<organism evidence="2 3">
    <name type="scientific">Paragonimus westermani</name>
    <dbReference type="NCBI Taxonomy" id="34504"/>
    <lineage>
        <taxon>Eukaryota</taxon>
        <taxon>Metazoa</taxon>
        <taxon>Spiralia</taxon>
        <taxon>Lophotrochozoa</taxon>
        <taxon>Platyhelminthes</taxon>
        <taxon>Trematoda</taxon>
        <taxon>Digenea</taxon>
        <taxon>Plagiorchiida</taxon>
        <taxon>Troglotremata</taxon>
        <taxon>Troglotrematidae</taxon>
        <taxon>Paragonimus</taxon>
    </lineage>
</organism>
<dbReference type="InterPro" id="IPR000387">
    <property type="entry name" value="Tyr_Pase_dom"/>
</dbReference>
<protein>
    <recommendedName>
        <fullName evidence="1">Tyrosine specific protein phosphatases domain-containing protein</fullName>
    </recommendedName>
</protein>
<dbReference type="PROSITE" id="PS50056">
    <property type="entry name" value="TYR_PHOSPHATASE_2"/>
    <property type="match status" value="1"/>
</dbReference>
<sequence length="88" mass="9861">MFFIPRAGIGRSGTFITADILRRHLEKKGKIIDLPGVILQLRRCRPGMIQSPAIPFGPLNRLPKDGRVVRKTRLNVEACRMVKQVIGA</sequence>
<dbReference type="EMBL" id="QNGE01001681">
    <property type="protein sequence ID" value="KAA3677054.1"/>
    <property type="molecule type" value="Genomic_DNA"/>
</dbReference>
<comment type="caution">
    <text evidence="2">The sequence shown here is derived from an EMBL/GenBank/DDBJ whole genome shotgun (WGS) entry which is preliminary data.</text>
</comment>
<dbReference type="Gene3D" id="3.90.190.10">
    <property type="entry name" value="Protein tyrosine phosphatase superfamily"/>
    <property type="match status" value="1"/>
</dbReference>
<dbReference type="InterPro" id="IPR000242">
    <property type="entry name" value="PTP_cat"/>
</dbReference>
<dbReference type="GO" id="GO:0004725">
    <property type="term" value="F:protein tyrosine phosphatase activity"/>
    <property type="evidence" value="ECO:0007669"/>
    <property type="project" value="InterPro"/>
</dbReference>
<proteinExistence type="predicted"/>
<dbReference type="InterPro" id="IPR029021">
    <property type="entry name" value="Prot-tyrosine_phosphatase-like"/>
</dbReference>
<keyword evidence="3" id="KW-1185">Reference proteome</keyword>
<dbReference type="SUPFAM" id="SSF52799">
    <property type="entry name" value="(Phosphotyrosine protein) phosphatases II"/>
    <property type="match status" value="1"/>
</dbReference>
<name>A0A5J4NNK1_9TREM</name>
<feature type="domain" description="Tyrosine specific protein phosphatases" evidence="1">
    <location>
        <begin position="7"/>
        <end position="56"/>
    </location>
</feature>
<evidence type="ECO:0000313" key="2">
    <source>
        <dbReference type="EMBL" id="KAA3677054.1"/>
    </source>
</evidence>
<reference evidence="2 3" key="1">
    <citation type="journal article" date="2019" name="Gigascience">
        <title>Whole-genome sequence of the oriental lung fluke Paragonimus westermani.</title>
        <authorList>
            <person name="Oey H."/>
            <person name="Zakrzewski M."/>
            <person name="Narain K."/>
            <person name="Devi K.R."/>
            <person name="Agatsuma T."/>
            <person name="Nawaratna S."/>
            <person name="Gobert G.N."/>
            <person name="Jones M.K."/>
            <person name="Ragan M.A."/>
            <person name="McManus D.P."/>
            <person name="Krause L."/>
        </authorList>
    </citation>
    <scope>NUCLEOTIDE SEQUENCE [LARGE SCALE GENOMIC DNA]</scope>
    <source>
        <strain evidence="2 3">IND2009</strain>
    </source>
</reference>
<dbReference type="AlphaFoldDB" id="A0A5J4NNK1"/>
<dbReference type="Pfam" id="PF00102">
    <property type="entry name" value="Y_phosphatase"/>
    <property type="match status" value="1"/>
</dbReference>
<dbReference type="Proteomes" id="UP000324629">
    <property type="component" value="Unassembled WGS sequence"/>
</dbReference>
<accession>A0A5J4NNK1</accession>
<gene>
    <name evidence="2" type="ORF">DEA37_0013386</name>
</gene>
<evidence type="ECO:0000259" key="1">
    <source>
        <dbReference type="PROSITE" id="PS50056"/>
    </source>
</evidence>
<evidence type="ECO:0000313" key="3">
    <source>
        <dbReference type="Proteomes" id="UP000324629"/>
    </source>
</evidence>